<dbReference type="EMBL" id="JAZGUE010000002">
    <property type="protein sequence ID" value="KAL2269631.1"/>
    <property type="molecule type" value="Genomic_DNA"/>
</dbReference>
<protein>
    <submittedName>
        <fullName evidence="2">Uncharacterized protein</fullName>
    </submittedName>
</protein>
<feature type="region of interest" description="Disordered" evidence="1">
    <location>
        <begin position="1"/>
        <end position="28"/>
    </location>
</feature>
<evidence type="ECO:0000313" key="3">
    <source>
        <dbReference type="Proteomes" id="UP001600064"/>
    </source>
</evidence>
<sequence length="124" mass="13778">MPRIRRAPTALSAFKSQDDEQNPQIPSGVPTIRVRCYHRHGTPCASQPAKNLHSAEEKSRRVPSKHLFSDPPPKPTVRTNQPASKFIHPIGSLTADPSTRQHKPAHPCFARLNSSPLTRPRPPC</sequence>
<name>A0ABR4DIH3_9PEZI</name>
<evidence type="ECO:0000256" key="1">
    <source>
        <dbReference type="SAM" id="MobiDB-lite"/>
    </source>
</evidence>
<reference evidence="2 3" key="1">
    <citation type="journal article" date="2024" name="Commun. Biol.">
        <title>Comparative genomic analysis of thermophilic fungi reveals convergent evolutionary adaptations and gene losses.</title>
        <authorList>
            <person name="Steindorff A.S."/>
            <person name="Aguilar-Pontes M.V."/>
            <person name="Robinson A.J."/>
            <person name="Andreopoulos B."/>
            <person name="LaButti K."/>
            <person name="Kuo A."/>
            <person name="Mondo S."/>
            <person name="Riley R."/>
            <person name="Otillar R."/>
            <person name="Haridas S."/>
            <person name="Lipzen A."/>
            <person name="Grimwood J."/>
            <person name="Schmutz J."/>
            <person name="Clum A."/>
            <person name="Reid I.D."/>
            <person name="Moisan M.C."/>
            <person name="Butler G."/>
            <person name="Nguyen T.T.M."/>
            <person name="Dewar K."/>
            <person name="Conant G."/>
            <person name="Drula E."/>
            <person name="Henrissat B."/>
            <person name="Hansel C."/>
            <person name="Singer S."/>
            <person name="Hutchinson M.I."/>
            <person name="de Vries R.P."/>
            <person name="Natvig D.O."/>
            <person name="Powell A.J."/>
            <person name="Tsang A."/>
            <person name="Grigoriev I.V."/>
        </authorList>
    </citation>
    <scope>NUCLEOTIDE SEQUENCE [LARGE SCALE GENOMIC DNA]</scope>
    <source>
        <strain evidence="2 3">ATCC 22073</strain>
    </source>
</reference>
<dbReference type="Proteomes" id="UP001600064">
    <property type="component" value="Unassembled WGS sequence"/>
</dbReference>
<organism evidence="2 3">
    <name type="scientific">Remersonia thermophila</name>
    <dbReference type="NCBI Taxonomy" id="72144"/>
    <lineage>
        <taxon>Eukaryota</taxon>
        <taxon>Fungi</taxon>
        <taxon>Dikarya</taxon>
        <taxon>Ascomycota</taxon>
        <taxon>Pezizomycotina</taxon>
        <taxon>Sordariomycetes</taxon>
        <taxon>Sordariomycetidae</taxon>
        <taxon>Sordariales</taxon>
        <taxon>Sordariales incertae sedis</taxon>
        <taxon>Remersonia</taxon>
    </lineage>
</organism>
<gene>
    <name evidence="2" type="ORF">VTJ83DRAFT_1815</name>
</gene>
<dbReference type="RefSeq" id="XP_070868355.1">
    <property type="nucleotide sequence ID" value="XM_071008016.1"/>
</dbReference>
<feature type="region of interest" description="Disordered" evidence="1">
    <location>
        <begin position="42"/>
        <end position="124"/>
    </location>
</feature>
<comment type="caution">
    <text evidence="2">The sequence shown here is derived from an EMBL/GenBank/DDBJ whole genome shotgun (WGS) entry which is preliminary data.</text>
</comment>
<evidence type="ECO:0000313" key="2">
    <source>
        <dbReference type="EMBL" id="KAL2269631.1"/>
    </source>
</evidence>
<proteinExistence type="predicted"/>
<accession>A0ABR4DIH3</accession>
<keyword evidence="3" id="KW-1185">Reference proteome</keyword>
<dbReference type="GeneID" id="98122660"/>